<protein>
    <recommendedName>
        <fullName evidence="4">Lysozyme</fullName>
        <ecNumber evidence="4">3.2.1.17</ecNumber>
    </recommendedName>
</protein>
<evidence type="ECO:0000256" key="3">
    <source>
        <dbReference type="ARBA" id="ARBA00023295"/>
    </source>
</evidence>
<evidence type="ECO:0000256" key="2">
    <source>
        <dbReference type="ARBA" id="ARBA00022801"/>
    </source>
</evidence>
<dbReference type="InterPro" id="IPR017853">
    <property type="entry name" value="GH"/>
</dbReference>
<evidence type="ECO:0000313" key="6">
    <source>
        <dbReference type="EMBL" id="EJN93612.1"/>
    </source>
</evidence>
<dbReference type="InterPro" id="IPR018077">
    <property type="entry name" value="Glyco_hydro_fam25_subgr"/>
</dbReference>
<comment type="catalytic activity">
    <reaction evidence="4">
        <text>Hydrolysis of (1-&gt;4)-beta-linkages between N-acetylmuramic acid and N-acetyl-D-glucosamine residues in a peptidoglycan and between N-acetyl-D-glucosamine residues in chitodextrins.</text>
        <dbReference type="EC" id="3.2.1.17"/>
    </reaction>
</comment>
<dbReference type="CDD" id="cd06522">
    <property type="entry name" value="GH25_AtlA-like"/>
    <property type="match status" value="1"/>
</dbReference>
<dbReference type="Proteomes" id="UP000007815">
    <property type="component" value="Unassembled WGS sequence"/>
</dbReference>
<organism evidence="6 7">
    <name type="scientific">Streptococcus ratti FA-1 = DSM 20564</name>
    <dbReference type="NCBI Taxonomy" id="699248"/>
    <lineage>
        <taxon>Bacteria</taxon>
        <taxon>Bacillati</taxon>
        <taxon>Bacillota</taxon>
        <taxon>Bacilli</taxon>
        <taxon>Lactobacillales</taxon>
        <taxon>Streptococcaceae</taxon>
        <taxon>Streptococcus</taxon>
    </lineage>
</organism>
<feature type="compositionally biased region" description="Low complexity" evidence="5">
    <location>
        <begin position="125"/>
        <end position="167"/>
    </location>
</feature>
<comment type="caution">
    <text evidence="6">The sequence shown here is derived from an EMBL/GenBank/DDBJ whole genome shotgun (WGS) entry which is preliminary data.</text>
</comment>
<feature type="compositionally biased region" description="Low complexity" evidence="5">
    <location>
        <begin position="107"/>
        <end position="116"/>
    </location>
</feature>
<dbReference type="Gene3D" id="3.20.20.80">
    <property type="entry name" value="Glycosidases"/>
    <property type="match status" value="1"/>
</dbReference>
<evidence type="ECO:0000256" key="4">
    <source>
        <dbReference type="RuleBase" id="RU361176"/>
    </source>
</evidence>
<dbReference type="SUPFAM" id="SSF51445">
    <property type="entry name" value="(Trans)glycosidases"/>
    <property type="match status" value="1"/>
</dbReference>
<dbReference type="Pfam" id="PF01183">
    <property type="entry name" value="Glyco_hydro_25"/>
    <property type="match status" value="1"/>
</dbReference>
<dbReference type="PANTHER" id="PTHR34135:SF2">
    <property type="entry name" value="LYSOZYME"/>
    <property type="match status" value="1"/>
</dbReference>
<sequence length="986" mass="108188">MVDFEQDLRICYNENNYILKESNMAKNNVKTYLMIPLALTLFMAASKVSADETAQTASASDKLASSEVAAATSTETSVSKASTSQNTAAVSRQSTSQKEPSQPVDQTAAAELTTAESSQQRKETTAAATSPSVSSQKTVQTQSQPTTKAASIQNQQSSSSQSFKQAAPLKRLAVTKTPQSSAATVQKTPKEVTAAAVEAKGIKLQYKQPIAKGSKIQFAVWTAQKGQDDLKWYTANNMGAAYAEFKNHREYGTYYIHTYANQNGKMTGLNAMTVRVAKPQIKTKIQKTSANHFEITVANVPNTITQVDIPVWSDKKGQDDLKWYRAAKIANGSYKITVNLQNHKNTLGHYQAHIYGYSTVTQSQIGLGVSSGFDNVDSRSNATASVVGYKETSGTFNVVVKGGPSTKVIKSVSVAVWSEEKGQDDLKWYTPAVINNQATAKINIANHANVSGLYHVHVYTDYTDGTKSGKILGTYKITKAAAEAKLTSKGISLKLTAANIKDKTKVSFAVWSNEKGQDDLKWYQADKQGEAIASYDNHKGYGLYNIHVYHSQNGRLTGLGTATINIPKPSVTTSIAKTADNEYTVILKNVPYYISSVQVPVWTSKNNQDDIKWYGARKISDKTYEAKVLLKNHQFETGRYNAHVYGKSRLENNKLISMGGKEFTVSAAKISSPKVSVTNHQAKKGNLDVVITETSNSKKLKSVKVAAWSEAKQSNLYWYTSSTVKDGKISITVNEKNHGYIKGSYHVHVYVTYQDNQETGFDKGTYRLEAEKPAVALPSYFIDISSHNGTISVAEFKSLKQQGIQGVVVKLTEGTSYINPYAKSQIANAKAAGIKVSAYHYSHYTSAAGAQAEARYFVNAAKAHGLASATVMVNDMEESSMLSNINANVQAWQDEMKRQGYSNLVHYTMASWLDIRGGSVKTAQFGLNNFWIAHYAKGYTYMTQEEAKSFNYYANAAAWQYTSVSPKLSHPLDENIDYTGRFTRQS</sequence>
<dbReference type="SMART" id="SM00641">
    <property type="entry name" value="Glyco_25"/>
    <property type="match status" value="1"/>
</dbReference>
<dbReference type="PROSITE" id="PS00953">
    <property type="entry name" value="GLYCOSYL_HYDROL_F25_1"/>
    <property type="match status" value="1"/>
</dbReference>
<dbReference type="Pfam" id="PF08481">
    <property type="entry name" value="GBS_Bsp-like"/>
    <property type="match status" value="6"/>
</dbReference>
<feature type="compositionally biased region" description="Polar residues" evidence="5">
    <location>
        <begin position="85"/>
        <end position="105"/>
    </location>
</feature>
<proteinExistence type="inferred from homology"/>
<keyword evidence="2 4" id="KW-0378">Hydrolase</keyword>
<reference evidence="6 7" key="1">
    <citation type="submission" date="2009-12" db="EMBL/GenBank/DDBJ databases">
        <authorList>
            <person name="Lefebure T."/>
            <person name="Cornejo O.E."/>
            <person name="Pavinski Bitar P.D."/>
            <person name="Lang P."/>
            <person name="Stanhope M.J."/>
        </authorList>
    </citation>
    <scope>NUCLEOTIDE SEQUENCE [LARGE SCALE GENOMIC DNA]</scope>
    <source>
        <strain evidence="6 7">FA-1</strain>
    </source>
</reference>
<gene>
    <name evidence="6" type="ORF">SRA_03721</name>
</gene>
<dbReference type="InterPro" id="IPR013688">
    <property type="entry name" value="GBS_Bsp-like"/>
</dbReference>
<comment type="similarity">
    <text evidence="1 4">Belongs to the glycosyl hydrolase 25 family.</text>
</comment>
<dbReference type="PANTHER" id="PTHR34135">
    <property type="entry name" value="LYSOZYME"/>
    <property type="match status" value="1"/>
</dbReference>
<dbReference type="EMBL" id="AJTZ01000005">
    <property type="protein sequence ID" value="EJN93612.1"/>
    <property type="molecule type" value="Genomic_DNA"/>
</dbReference>
<dbReference type="EC" id="3.2.1.17" evidence="4"/>
<keyword evidence="3 4" id="KW-0326">Glycosidase</keyword>
<dbReference type="Gene3D" id="2.60.40.3760">
    <property type="match status" value="6"/>
</dbReference>
<dbReference type="InterPro" id="IPR002053">
    <property type="entry name" value="Glyco_hydro_25"/>
</dbReference>
<feature type="compositionally biased region" description="Low complexity" evidence="5">
    <location>
        <begin position="73"/>
        <end position="84"/>
    </location>
</feature>
<feature type="region of interest" description="Disordered" evidence="5">
    <location>
        <begin position="73"/>
        <end position="167"/>
    </location>
</feature>
<name>A0ABN0GT70_STRRT</name>
<dbReference type="InterPro" id="IPR008270">
    <property type="entry name" value="Glyco_hydro_25_AS"/>
</dbReference>
<dbReference type="PROSITE" id="PS51904">
    <property type="entry name" value="GLYCOSYL_HYDROL_F25_2"/>
    <property type="match status" value="1"/>
</dbReference>
<evidence type="ECO:0000256" key="5">
    <source>
        <dbReference type="SAM" id="MobiDB-lite"/>
    </source>
</evidence>
<evidence type="ECO:0000313" key="7">
    <source>
        <dbReference type="Proteomes" id="UP000007815"/>
    </source>
</evidence>
<keyword evidence="7" id="KW-1185">Reference proteome</keyword>
<evidence type="ECO:0000256" key="1">
    <source>
        <dbReference type="ARBA" id="ARBA00010646"/>
    </source>
</evidence>
<accession>A0ABN0GT70</accession>